<protein>
    <recommendedName>
        <fullName evidence="3">Alpha/beta hydrolase</fullName>
    </recommendedName>
</protein>
<reference evidence="2" key="1">
    <citation type="submission" date="2018-05" db="EMBL/GenBank/DDBJ databases">
        <authorList>
            <person name="Deangelis K."/>
            <person name="Huntemann M."/>
            <person name="Clum A."/>
            <person name="Pillay M."/>
            <person name="Palaniappan K."/>
            <person name="Varghese N."/>
            <person name="Mikhailova N."/>
            <person name="Stamatis D."/>
            <person name="Reddy T."/>
            <person name="Daum C."/>
            <person name="Shapiro N."/>
            <person name="Ivanova N."/>
            <person name="Kyrpides N."/>
            <person name="Woyke T."/>
        </authorList>
    </citation>
    <scope>NUCLEOTIDE SEQUENCE [LARGE SCALE GENOMIC DNA]</scope>
    <source>
        <strain evidence="2">GAS496</strain>
    </source>
</reference>
<keyword evidence="2" id="KW-1185">Reference proteome</keyword>
<dbReference type="AlphaFoldDB" id="A0A318HG34"/>
<gene>
    <name evidence="1" type="ORF">C8E89_10810</name>
</gene>
<evidence type="ECO:0000313" key="1">
    <source>
        <dbReference type="EMBL" id="PXX08346.1"/>
    </source>
</evidence>
<dbReference type="InterPro" id="IPR029058">
    <property type="entry name" value="AB_hydrolase_fold"/>
</dbReference>
<dbReference type="EMBL" id="QJJU01000008">
    <property type="protein sequence ID" value="PXX08346.1"/>
    <property type="molecule type" value="Genomic_DNA"/>
</dbReference>
<dbReference type="Gene3D" id="3.40.50.1820">
    <property type="entry name" value="alpha/beta hydrolase"/>
    <property type="match status" value="1"/>
</dbReference>
<organism evidence="1 2">
    <name type="scientific">Mycolicibacterium moriokaense</name>
    <dbReference type="NCBI Taxonomy" id="39691"/>
    <lineage>
        <taxon>Bacteria</taxon>
        <taxon>Bacillati</taxon>
        <taxon>Actinomycetota</taxon>
        <taxon>Actinomycetes</taxon>
        <taxon>Mycobacteriales</taxon>
        <taxon>Mycobacteriaceae</taxon>
        <taxon>Mycolicibacterium</taxon>
    </lineage>
</organism>
<proteinExistence type="predicted"/>
<dbReference type="Proteomes" id="UP000247781">
    <property type="component" value="Unassembled WGS sequence"/>
</dbReference>
<evidence type="ECO:0000313" key="2">
    <source>
        <dbReference type="Proteomes" id="UP000247781"/>
    </source>
</evidence>
<evidence type="ECO:0008006" key="3">
    <source>
        <dbReference type="Google" id="ProtNLM"/>
    </source>
</evidence>
<comment type="caution">
    <text evidence="1">The sequence shown here is derived from an EMBL/GenBank/DDBJ whole genome shotgun (WGS) entry which is preliminary data.</text>
</comment>
<accession>A0A318HG34</accession>
<name>A0A318HG34_9MYCO</name>
<reference evidence="1 2" key="2">
    <citation type="submission" date="2018-06" db="EMBL/GenBank/DDBJ databases">
        <title>Sequencing of bacterial isolates from soil warming experiment in Harvard Forest, Massachusetts, USA.</title>
        <authorList>
            <person name="Deangelis K.PhD."/>
        </authorList>
    </citation>
    <scope>NUCLEOTIDE SEQUENCE [LARGE SCALE GENOMIC DNA]</scope>
    <source>
        <strain evidence="1 2">GAS496</strain>
    </source>
</reference>
<sequence>MNIALPVQPGCGVRRNVWPPYPTMDPLANVAGVIRAVSEVRALLRWLRPQSTRNAISGLSMGSPVAALVSHFEPVDAVAVFTPILNLNATIGALTRRWGPALEETRELLQSDAASDLATVIDSLTVAPSAPPHRRLIVGARHDRMAMREPALALHEQWGGQLYWHDGSHVGHLFSSGVRKATEQFLRAVVEG</sequence>
<dbReference type="SUPFAM" id="SSF53474">
    <property type="entry name" value="alpha/beta-Hydrolases"/>
    <property type="match status" value="1"/>
</dbReference>